<evidence type="ECO:0000313" key="1">
    <source>
        <dbReference type="EMBL" id="GEM90062.1"/>
    </source>
</evidence>
<sequence length="50" mass="6129">MMQEPGTYQEYAHQQEGEALFEIDFDSEDARRIDEENKQRIYQELMSLEW</sequence>
<gene>
    <name evidence="1" type="ORF">ODE01S_14960</name>
</gene>
<proteinExistence type="predicted"/>
<comment type="caution">
    <text evidence="1">The sequence shown here is derived from an EMBL/GenBank/DDBJ whole genome shotgun (WGS) entry which is preliminary data.</text>
</comment>
<dbReference type="EMBL" id="BJXN01000009">
    <property type="protein sequence ID" value="GEM90062.1"/>
    <property type="molecule type" value="Genomic_DNA"/>
</dbReference>
<evidence type="ECO:0000313" key="2">
    <source>
        <dbReference type="Proteomes" id="UP000321827"/>
    </source>
</evidence>
<name>A0A511RM85_9DEIN</name>
<dbReference type="AlphaFoldDB" id="A0A511RM85"/>
<accession>A0A511RM85</accession>
<dbReference type="RefSeq" id="WP_183677773.1">
    <property type="nucleotide sequence ID" value="NZ_BJXN01000009.1"/>
</dbReference>
<organism evidence="1 2">
    <name type="scientific">Oceanithermus desulfurans NBRC 100063</name>
    <dbReference type="NCBI Taxonomy" id="1227550"/>
    <lineage>
        <taxon>Bacteria</taxon>
        <taxon>Thermotogati</taxon>
        <taxon>Deinococcota</taxon>
        <taxon>Deinococci</taxon>
        <taxon>Thermales</taxon>
        <taxon>Thermaceae</taxon>
        <taxon>Oceanithermus</taxon>
    </lineage>
</organism>
<dbReference type="Proteomes" id="UP000321827">
    <property type="component" value="Unassembled WGS sequence"/>
</dbReference>
<reference evidence="1 2" key="1">
    <citation type="submission" date="2019-07" db="EMBL/GenBank/DDBJ databases">
        <title>Whole genome shotgun sequence of Oceanithermus desulfurans NBRC 100063.</title>
        <authorList>
            <person name="Hosoyama A."/>
            <person name="Uohara A."/>
            <person name="Ohji S."/>
            <person name="Ichikawa N."/>
        </authorList>
    </citation>
    <scope>NUCLEOTIDE SEQUENCE [LARGE SCALE GENOMIC DNA]</scope>
    <source>
        <strain evidence="1 2">NBRC 100063</strain>
    </source>
</reference>
<protein>
    <submittedName>
        <fullName evidence="1">Uncharacterized protein</fullName>
    </submittedName>
</protein>